<dbReference type="KEGG" id="oyw:OdinLCB4_005680"/>
<evidence type="ECO:0000313" key="4">
    <source>
        <dbReference type="EMBL" id="WEU39959.1"/>
    </source>
</evidence>
<dbReference type="Pfam" id="PF07726">
    <property type="entry name" value="AAA_3"/>
    <property type="match status" value="1"/>
</dbReference>
<dbReference type="GO" id="GO:0016887">
    <property type="term" value="F:ATP hydrolysis activity"/>
    <property type="evidence" value="ECO:0007669"/>
    <property type="project" value="InterPro"/>
</dbReference>
<gene>
    <name evidence="4" type="ORF">OdinLCB4_005680</name>
</gene>
<dbReference type="AlphaFoldDB" id="A0AAF0D1I1"/>
<dbReference type="Gene3D" id="3.40.50.300">
    <property type="entry name" value="P-loop containing nucleotide triphosphate hydrolases"/>
    <property type="match status" value="1"/>
</dbReference>
<dbReference type="PANTHER" id="PTHR42759">
    <property type="entry name" value="MOXR FAMILY PROTEIN"/>
    <property type="match status" value="1"/>
</dbReference>
<dbReference type="Proteomes" id="UP000186851">
    <property type="component" value="Chromosome"/>
</dbReference>
<dbReference type="InterPro" id="IPR003593">
    <property type="entry name" value="AAA+_ATPase"/>
</dbReference>
<dbReference type="CDD" id="cd00009">
    <property type="entry name" value="AAA"/>
    <property type="match status" value="1"/>
</dbReference>
<evidence type="ECO:0000256" key="2">
    <source>
        <dbReference type="ARBA" id="ARBA00022840"/>
    </source>
</evidence>
<organism evidence="4 5">
    <name type="scientific">Odinarchaeota yellowstonii (strain LCB_4)</name>
    <dbReference type="NCBI Taxonomy" id="1841599"/>
    <lineage>
        <taxon>Archaea</taxon>
        <taxon>Promethearchaeati</taxon>
        <taxon>Candidatus Odinarchaeota</taxon>
        <taxon>Candidatus Odinarchaeia</taxon>
        <taxon>Candidatus Odinarchaeales</taxon>
        <taxon>Candidatus Odinarchaeaceae</taxon>
        <taxon>Candidatus Odinarchaeum</taxon>
    </lineage>
</organism>
<dbReference type="Pfam" id="PF17863">
    <property type="entry name" value="AAA_lid_2"/>
    <property type="match status" value="1"/>
</dbReference>
<dbReference type="EMBL" id="CP091871">
    <property type="protein sequence ID" value="WEU39959.1"/>
    <property type="molecule type" value="Genomic_DNA"/>
</dbReference>
<dbReference type="InterPro" id="IPR011703">
    <property type="entry name" value="ATPase_AAA-3"/>
</dbReference>
<reference evidence="4" key="1">
    <citation type="journal article" date="2017" name="Nature">
        <title>Asgard archaea illuminate the origin of eukaryotic cellular complexity.</title>
        <authorList>
            <person name="Zaremba-Niedzwiedzka K."/>
            <person name="Caceres E.F."/>
            <person name="Saw J.H."/>
            <person name="Backstrom D."/>
            <person name="Juzokaite L."/>
            <person name="Vancaester E."/>
            <person name="Seitz K.W."/>
            <person name="Anantharaman K."/>
            <person name="Starnawski P."/>
            <person name="Kjeldsen K.U."/>
            <person name="Scott M.B."/>
            <person name="Nunoura T."/>
            <person name="Banfield J.F."/>
            <person name="Schramm A."/>
            <person name="Baker B.J."/>
            <person name="Spang A."/>
            <person name="Ettema T.J.G."/>
        </authorList>
    </citation>
    <scope>NUCLEOTIDE SEQUENCE</scope>
    <source>
        <strain evidence="4">LCB_4</strain>
    </source>
</reference>
<sequence>MAAVDEKIIEQISVENIRSFSNAVIREVGKVIVGKKDLIRNILIALLCRGHVLLEGVPGVAKTELAKTFSKTLGCDFKRIQFTPDLLPSDILGSVIFDQQKAQFYLRKGPIFTNILLADEINRAPPKTQAALLESMQEFQVTIEGRTNPLNHPFMVLATQNPLEQEGTYPLPEAQIDRFMFRLLVDYPDDKEEVEMLLKRSIQSQVDVKSIASPEIIVALQEYINKIYVDPSIIAYIKNLIVKTRSDPQILLGASPRASIVLLNSARALAAISGREYVIPDDVKNLAFNVLNHRLILRPEIELEGVSVKRIIERILESTSTP</sequence>
<dbReference type="InterPro" id="IPR050764">
    <property type="entry name" value="CbbQ/NirQ/NorQ/GpvN"/>
</dbReference>
<dbReference type="Gene3D" id="1.10.8.80">
    <property type="entry name" value="Magnesium chelatase subunit I, C-Terminal domain"/>
    <property type="match status" value="1"/>
</dbReference>
<dbReference type="SMART" id="SM00382">
    <property type="entry name" value="AAA"/>
    <property type="match status" value="1"/>
</dbReference>
<reference evidence="4" key="2">
    <citation type="journal article" date="2022" name="Nat. Microbiol.">
        <title>A closed Candidatus Odinarchaeum chromosome exposes Asgard archaeal viruses.</title>
        <authorList>
            <person name="Tamarit D."/>
            <person name="Caceres E.F."/>
            <person name="Krupovic M."/>
            <person name="Nijland R."/>
            <person name="Eme L."/>
            <person name="Robinson N.P."/>
            <person name="Ettema T.J.G."/>
        </authorList>
    </citation>
    <scope>NUCLEOTIDE SEQUENCE</scope>
    <source>
        <strain evidence="4">LCB_4</strain>
    </source>
</reference>
<keyword evidence="2" id="KW-0067">ATP-binding</keyword>
<evidence type="ECO:0000313" key="5">
    <source>
        <dbReference type="Proteomes" id="UP000186851"/>
    </source>
</evidence>
<feature type="domain" description="AAA+ ATPase" evidence="3">
    <location>
        <begin position="48"/>
        <end position="189"/>
    </location>
</feature>
<protein>
    <submittedName>
        <fullName evidence="4">MoxR family ATPase</fullName>
    </submittedName>
</protein>
<dbReference type="InterPro" id="IPR041628">
    <property type="entry name" value="ChlI/MoxR_AAA_lid"/>
</dbReference>
<proteinExistence type="predicted"/>
<dbReference type="GO" id="GO:0005524">
    <property type="term" value="F:ATP binding"/>
    <property type="evidence" value="ECO:0007669"/>
    <property type="project" value="UniProtKB-KW"/>
</dbReference>
<keyword evidence="1" id="KW-0547">Nucleotide-binding</keyword>
<dbReference type="SMR" id="A0AAF0D1I1"/>
<evidence type="ECO:0000256" key="1">
    <source>
        <dbReference type="ARBA" id="ARBA00022741"/>
    </source>
</evidence>
<dbReference type="SUPFAM" id="SSF52540">
    <property type="entry name" value="P-loop containing nucleoside triphosphate hydrolases"/>
    <property type="match status" value="1"/>
</dbReference>
<name>A0AAF0D1I1_ODILC</name>
<dbReference type="FunFam" id="3.40.50.300:FF:000640">
    <property type="entry name" value="MoxR family ATPase"/>
    <property type="match status" value="1"/>
</dbReference>
<accession>A0AAF0D1I1</accession>
<evidence type="ECO:0000259" key="3">
    <source>
        <dbReference type="SMART" id="SM00382"/>
    </source>
</evidence>
<dbReference type="PIRSF" id="PIRSF002849">
    <property type="entry name" value="AAA_ATPase_chaperone_MoxR_prd"/>
    <property type="match status" value="1"/>
</dbReference>
<dbReference type="InterPro" id="IPR027417">
    <property type="entry name" value="P-loop_NTPase"/>
</dbReference>
<dbReference type="PANTHER" id="PTHR42759:SF1">
    <property type="entry name" value="MAGNESIUM-CHELATASE SUBUNIT CHLD"/>
    <property type="match status" value="1"/>
</dbReference>